<evidence type="ECO:0000313" key="2">
    <source>
        <dbReference type="Proteomes" id="UP001500795"/>
    </source>
</evidence>
<accession>A0ABP6VCS1</accession>
<sequence length="181" mass="19844">MSTALSALLGDINRFLQALEQGLARYRLGPGLGHMDHICYRADSNRQYLKLRSALLAHGENLVEGMVGGRPIITFALHRPIASPFGPIPCLELAAPKPGRQHLAGLEHGELVVTSLQQLLTNHPQVPFNTKGLTQDPAELSLALPPYQVKFHQRSLAEIIAEEKARGLVVPVPEHYFSRAP</sequence>
<dbReference type="SUPFAM" id="SSF54593">
    <property type="entry name" value="Glyoxalase/Bleomycin resistance protein/Dihydroxybiphenyl dioxygenase"/>
    <property type="match status" value="1"/>
</dbReference>
<keyword evidence="2" id="KW-1185">Reference proteome</keyword>
<gene>
    <name evidence="1" type="ORF">GCM10022394_08000</name>
</gene>
<evidence type="ECO:0000313" key="1">
    <source>
        <dbReference type="EMBL" id="GAA3531102.1"/>
    </source>
</evidence>
<protein>
    <submittedName>
        <fullName evidence="1">VOC family protein</fullName>
    </submittedName>
</protein>
<dbReference type="PANTHER" id="PTHR37519:SF1">
    <property type="entry name" value="DIHYDROXYBIPHENYL DIOXYGENASE DOMAIN-CONTAINING PROTEIN"/>
    <property type="match status" value="1"/>
</dbReference>
<dbReference type="PANTHER" id="PTHR37519">
    <property type="match status" value="1"/>
</dbReference>
<dbReference type="RefSeq" id="WP_344954982.1">
    <property type="nucleotide sequence ID" value="NZ_BAABCX010000001.1"/>
</dbReference>
<organism evidence="1 2">
    <name type="scientific">Zobellella aerophila</name>
    <dbReference type="NCBI Taxonomy" id="870480"/>
    <lineage>
        <taxon>Bacteria</taxon>
        <taxon>Pseudomonadati</taxon>
        <taxon>Pseudomonadota</taxon>
        <taxon>Gammaproteobacteria</taxon>
        <taxon>Aeromonadales</taxon>
        <taxon>Aeromonadaceae</taxon>
        <taxon>Zobellella</taxon>
    </lineage>
</organism>
<dbReference type="Proteomes" id="UP001500795">
    <property type="component" value="Unassembled WGS sequence"/>
</dbReference>
<comment type="caution">
    <text evidence="1">The sequence shown here is derived from an EMBL/GenBank/DDBJ whole genome shotgun (WGS) entry which is preliminary data.</text>
</comment>
<reference evidence="2" key="1">
    <citation type="journal article" date="2019" name="Int. J. Syst. Evol. Microbiol.">
        <title>The Global Catalogue of Microorganisms (GCM) 10K type strain sequencing project: providing services to taxonomists for standard genome sequencing and annotation.</title>
        <authorList>
            <consortium name="The Broad Institute Genomics Platform"/>
            <consortium name="The Broad Institute Genome Sequencing Center for Infectious Disease"/>
            <person name="Wu L."/>
            <person name="Ma J."/>
        </authorList>
    </citation>
    <scope>NUCLEOTIDE SEQUENCE [LARGE SCALE GENOMIC DNA]</scope>
    <source>
        <strain evidence="2">JCM 17110</strain>
    </source>
</reference>
<dbReference type="InterPro" id="IPR010393">
    <property type="entry name" value="DUF991_YecM-like"/>
</dbReference>
<dbReference type="Gene3D" id="3.10.180.10">
    <property type="entry name" value="2,3-Dihydroxybiphenyl 1,2-Dioxygenase, domain 1"/>
    <property type="match status" value="1"/>
</dbReference>
<dbReference type="Pfam" id="PF06185">
    <property type="entry name" value="YecM"/>
    <property type="match status" value="1"/>
</dbReference>
<dbReference type="InterPro" id="IPR029068">
    <property type="entry name" value="Glyas_Bleomycin-R_OHBP_Dase"/>
</dbReference>
<dbReference type="EMBL" id="BAABCX010000001">
    <property type="protein sequence ID" value="GAA3531102.1"/>
    <property type="molecule type" value="Genomic_DNA"/>
</dbReference>
<proteinExistence type="predicted"/>
<name>A0ABP6VCS1_9GAMM</name>